<dbReference type="EMBL" id="LGLO01000045">
    <property type="protein sequence ID" value="KPC45095.1"/>
    <property type="molecule type" value="Genomic_DNA"/>
</dbReference>
<protein>
    <submittedName>
        <fullName evidence="4">Uncharacterized protein</fullName>
    </submittedName>
</protein>
<evidence type="ECO:0000313" key="1">
    <source>
        <dbReference type="EMBL" id="KPC45095.1"/>
    </source>
</evidence>
<dbReference type="EMBL" id="RBQX01000345">
    <property type="protein sequence ID" value="RMQ07606.1"/>
    <property type="molecule type" value="Genomic_DNA"/>
</dbReference>
<reference evidence="1 5" key="2">
    <citation type="submission" date="2015-10" db="EMBL/GenBank/DDBJ databases">
        <title>Comparative genomics and high-throughput reverse genetic screens identify a new phytobacterial MAMP and an Arabidopsis receptor required for immune elicitation.</title>
        <authorList>
            <person name="Mott G.A."/>
            <person name="Thakur S."/>
            <person name="Wang P.W."/>
            <person name="Desveaux D."/>
            <person name="Guttman D.S."/>
        </authorList>
    </citation>
    <scope>NUCLEOTIDE SEQUENCE [LARGE SCALE GENOMIC DNA]</scope>
    <source>
        <strain evidence="1 5">BR1</strain>
    </source>
</reference>
<evidence type="ECO:0000313" key="4">
    <source>
        <dbReference type="EMBL" id="RMQ07606.1"/>
    </source>
</evidence>
<proteinExistence type="predicted"/>
<keyword evidence="5" id="KW-1185">Reference proteome</keyword>
<comment type="caution">
    <text evidence="4">The sequence shown here is derived from an EMBL/GenBank/DDBJ whole genome shotgun (WGS) entry which is preliminary data.</text>
</comment>
<gene>
    <name evidence="1" type="ORF">AC496_2035</name>
    <name evidence="4" type="ORF">ALQ11_101670</name>
    <name evidence="3" type="ORF">ALQ42_101645</name>
    <name evidence="2" type="ORF">ALQ73_101424</name>
</gene>
<dbReference type="Proteomes" id="UP000272471">
    <property type="component" value="Unassembled WGS sequence"/>
</dbReference>
<dbReference type="AlphaFoldDB" id="A0A0P9RSS3"/>
<evidence type="ECO:0000313" key="2">
    <source>
        <dbReference type="EMBL" id="RMM73807.1"/>
    </source>
</evidence>
<reference evidence="6 7" key="3">
    <citation type="submission" date="2018-08" db="EMBL/GenBank/DDBJ databases">
        <title>Recombination of ecologically and evolutionarily significant loci maintains genetic cohesion in the Pseudomonas syringae species complex.</title>
        <authorList>
            <person name="Dillon M."/>
            <person name="Thakur S."/>
            <person name="Almeida R.N.D."/>
            <person name="Weir B.S."/>
            <person name="Guttman D.S."/>
        </authorList>
    </citation>
    <scope>NUCLEOTIDE SEQUENCE [LARGE SCALE GENOMIC DNA]</scope>
    <source>
        <strain evidence="4 6">ICMP 4182</strain>
        <strain evidence="2 8">ICMP 4324</strain>
        <strain evidence="3 7">ICMP 6372</strain>
    </source>
</reference>
<dbReference type="Proteomes" id="UP000037836">
    <property type="component" value="Unassembled WGS sequence"/>
</dbReference>
<organism evidence="4 6">
    <name type="scientific">Pseudomonas savastanoi pv. glycinea</name>
    <name type="common">Pseudomonas syringae pv. glycinea</name>
    <dbReference type="NCBI Taxonomy" id="318"/>
    <lineage>
        <taxon>Bacteria</taxon>
        <taxon>Pseudomonadati</taxon>
        <taxon>Pseudomonadota</taxon>
        <taxon>Gammaproteobacteria</taxon>
        <taxon>Pseudomonadales</taxon>
        <taxon>Pseudomonadaceae</taxon>
        <taxon>Pseudomonas</taxon>
    </lineage>
</organism>
<dbReference type="Proteomes" id="UP000276829">
    <property type="component" value="Unassembled WGS sequence"/>
</dbReference>
<sequence length="52" mass="5666">MSGIVMIYSHKATLQIKRVACGSIGGEAHALKAQSCMRNKRLYQCPPYVAPS</sequence>
<dbReference type="EMBL" id="RBON01000049">
    <property type="protein sequence ID" value="RMM73807.1"/>
    <property type="molecule type" value="Genomic_DNA"/>
</dbReference>
<evidence type="ECO:0000313" key="6">
    <source>
        <dbReference type="Proteomes" id="UP000272471"/>
    </source>
</evidence>
<evidence type="ECO:0000313" key="8">
    <source>
        <dbReference type="Proteomes" id="UP000276829"/>
    </source>
</evidence>
<dbReference type="EMBL" id="RBPS01000372">
    <property type="protein sequence ID" value="RMO29420.1"/>
    <property type="molecule type" value="Genomic_DNA"/>
</dbReference>
<accession>A0A0P9RSS3</accession>
<reference evidence="1" key="1">
    <citation type="submission" date="2015-07" db="EMBL/GenBank/DDBJ databases">
        <authorList>
            <person name="O'Brien H.E."/>
            <person name="Thakur S."/>
            <person name="Gong Y."/>
            <person name="Wang P.W."/>
            <person name="Guttman D.S."/>
        </authorList>
    </citation>
    <scope>NUCLEOTIDE SEQUENCE</scope>
    <source>
        <strain evidence="1">BR1</strain>
    </source>
</reference>
<evidence type="ECO:0000313" key="3">
    <source>
        <dbReference type="EMBL" id="RMO29420.1"/>
    </source>
</evidence>
<name>A0A0P9RSS3_PSESG</name>
<dbReference type="Proteomes" id="UP000273536">
    <property type="component" value="Unassembled WGS sequence"/>
</dbReference>
<evidence type="ECO:0000313" key="5">
    <source>
        <dbReference type="Proteomes" id="UP000037836"/>
    </source>
</evidence>
<evidence type="ECO:0000313" key="7">
    <source>
        <dbReference type="Proteomes" id="UP000273536"/>
    </source>
</evidence>